<proteinExistence type="predicted"/>
<dbReference type="EMBL" id="CP000910">
    <property type="protein sequence ID" value="ABY22704.1"/>
    <property type="molecule type" value="Genomic_DNA"/>
</dbReference>
<dbReference type="HOGENOM" id="CLU_2194800_0_0_11"/>
<organism evidence="2 3">
    <name type="scientific">Renibacterium salmoninarum (strain ATCC 33209 / DSM 20767 / JCM 11484 / NBRC 15589 / NCIMB 2235)</name>
    <dbReference type="NCBI Taxonomy" id="288705"/>
    <lineage>
        <taxon>Bacteria</taxon>
        <taxon>Bacillati</taxon>
        <taxon>Actinomycetota</taxon>
        <taxon>Actinomycetes</taxon>
        <taxon>Micrococcales</taxon>
        <taxon>Micrococcaceae</taxon>
        <taxon>Renibacterium</taxon>
    </lineage>
</organism>
<keyword evidence="1" id="KW-0472">Membrane</keyword>
<accession>A9WNI2</accession>
<dbReference type="RefSeq" id="WP_012244399.1">
    <property type="nucleotide sequence ID" value="NC_010168.1"/>
</dbReference>
<feature type="transmembrane region" description="Helical" evidence="1">
    <location>
        <begin position="7"/>
        <end position="26"/>
    </location>
</feature>
<gene>
    <name evidence="2" type="ordered locus">RSal33209_0963</name>
</gene>
<evidence type="ECO:0000256" key="1">
    <source>
        <dbReference type="SAM" id="Phobius"/>
    </source>
</evidence>
<dbReference type="KEGG" id="rsa:RSal33209_0963"/>
<evidence type="ECO:0000313" key="2">
    <source>
        <dbReference type="EMBL" id="ABY22704.1"/>
    </source>
</evidence>
<keyword evidence="1" id="KW-1133">Transmembrane helix</keyword>
<name>A9WNI2_RENSM</name>
<evidence type="ECO:0000313" key="3">
    <source>
        <dbReference type="Proteomes" id="UP000002007"/>
    </source>
</evidence>
<dbReference type="STRING" id="288705.RSal33209_0963"/>
<feature type="transmembrane region" description="Helical" evidence="1">
    <location>
        <begin position="88"/>
        <end position="107"/>
    </location>
</feature>
<reference evidence="3" key="1">
    <citation type="journal article" date="2008" name="J. Bacteriol.">
        <title>Genome sequence of the fish pathogen Renibacterium salmoninarum suggests reductive evolution away from an environmental Arthrobacter ancestor.</title>
        <authorList>
            <person name="Wiens G.D."/>
            <person name="Rockey D.D."/>
            <person name="Wu Z."/>
            <person name="Chang J."/>
            <person name="Levy R."/>
            <person name="Crane S."/>
            <person name="Chen D.S."/>
            <person name="Capri G.R."/>
            <person name="Burnett J.R."/>
            <person name="Sudheesh P.S."/>
            <person name="Schipma M.J."/>
            <person name="Burd H."/>
            <person name="Bhattacharyya A."/>
            <person name="Rhodes L.D."/>
            <person name="Kaul R."/>
            <person name="Strom M.S."/>
        </authorList>
    </citation>
    <scope>NUCLEOTIDE SEQUENCE [LARGE SCALE GENOMIC DNA]</scope>
    <source>
        <strain evidence="3">ATCC 33209 / DSM 20767 / JCM 11484 / NBRC 15589 / NCIMB 2235</strain>
    </source>
</reference>
<keyword evidence="3" id="KW-1185">Reference proteome</keyword>
<protein>
    <submittedName>
        <fullName evidence="2">Hypothetical membrane protein</fullName>
    </submittedName>
</protein>
<keyword evidence="1" id="KW-0812">Transmembrane</keyword>
<dbReference type="Proteomes" id="UP000002007">
    <property type="component" value="Chromosome"/>
</dbReference>
<dbReference type="AlphaFoldDB" id="A9WNI2"/>
<sequence length="108" mass="11838">MFNINGLEFGLVIGVGLLVYGVVHWIRWRPADTDPVNAAHGHALWTGVLAYLASLATVNTPLGQIGSLADGNYQPKVWDPSRYPDQTWHNLFVVLLPIVLSVGLYVLS</sequence>